<dbReference type="PANTHER" id="PTHR15856">
    <property type="entry name" value="PHD FINGER PROTEIN 20-RELATED"/>
    <property type="match status" value="1"/>
</dbReference>
<dbReference type="SMART" id="SM00333">
    <property type="entry name" value="TUDOR"/>
    <property type="match status" value="2"/>
</dbReference>
<evidence type="ECO:0000256" key="9">
    <source>
        <dbReference type="SAM" id="MobiDB-lite"/>
    </source>
</evidence>
<evidence type="ECO:0000313" key="12">
    <source>
        <dbReference type="Proteomes" id="UP000028760"/>
    </source>
</evidence>
<dbReference type="PROSITE" id="PS50157">
    <property type="entry name" value="ZINC_FINGER_C2H2_2"/>
    <property type="match status" value="1"/>
</dbReference>
<dbReference type="Ensembl" id="ENSPFOT00000022421.1">
    <property type="protein sequence ID" value="ENSPFOP00000029432.1"/>
    <property type="gene ID" value="ENSPFOG00000006230.2"/>
</dbReference>
<dbReference type="Pfam" id="PF18115">
    <property type="entry name" value="Tudor_3"/>
    <property type="match status" value="1"/>
</dbReference>
<dbReference type="InterPro" id="IPR002999">
    <property type="entry name" value="Tudor"/>
</dbReference>
<dbReference type="GO" id="GO:0008270">
    <property type="term" value="F:zinc ion binding"/>
    <property type="evidence" value="ECO:0007669"/>
    <property type="project" value="UniProtKB-KW"/>
</dbReference>
<evidence type="ECO:0000256" key="5">
    <source>
        <dbReference type="ARBA" id="ARBA00022833"/>
    </source>
</evidence>
<dbReference type="InterPro" id="IPR016197">
    <property type="entry name" value="Chromo-like_dom_sf"/>
</dbReference>
<keyword evidence="5" id="KW-0862">Zinc</keyword>
<dbReference type="PROSITE" id="PS00028">
    <property type="entry name" value="ZINC_FINGER_C2H2_1"/>
    <property type="match status" value="1"/>
</dbReference>
<dbReference type="SUPFAM" id="SSF57903">
    <property type="entry name" value="FYVE/PHD zinc finger"/>
    <property type="match status" value="1"/>
</dbReference>
<protein>
    <submittedName>
        <fullName evidence="11">PHD finger protein 20-like</fullName>
    </submittedName>
</protein>
<evidence type="ECO:0000313" key="11">
    <source>
        <dbReference type="Ensembl" id="ENSPFOP00000029432.1"/>
    </source>
</evidence>
<feature type="compositionally biased region" description="Basic and acidic residues" evidence="9">
    <location>
        <begin position="359"/>
        <end position="379"/>
    </location>
</feature>
<dbReference type="AlphaFoldDB" id="A0A096MDE1"/>
<dbReference type="InterPro" id="IPR041297">
    <property type="entry name" value="Crb2_Tudor"/>
</dbReference>
<dbReference type="Gene3D" id="3.30.160.60">
    <property type="entry name" value="Classic Zinc Finger"/>
    <property type="match status" value="1"/>
</dbReference>
<feature type="region of interest" description="Disordered" evidence="9">
    <location>
        <begin position="168"/>
        <end position="189"/>
    </location>
</feature>
<dbReference type="InterPro" id="IPR043449">
    <property type="entry name" value="PHF20-like"/>
</dbReference>
<dbReference type="GeneTree" id="ENSGT00940000156477"/>
<dbReference type="Gene3D" id="2.30.30.140">
    <property type="match status" value="2"/>
</dbReference>
<comment type="subcellular location">
    <subcellularLocation>
        <location evidence="1">Nucleus</location>
    </subcellularLocation>
</comment>
<dbReference type="PROSITE" id="PS01359">
    <property type="entry name" value="ZF_PHD_1"/>
    <property type="match status" value="1"/>
</dbReference>
<dbReference type="InterPro" id="IPR004092">
    <property type="entry name" value="Mbt"/>
</dbReference>
<keyword evidence="4 7" id="KW-0863">Zinc-finger</keyword>
<feature type="compositionally biased region" description="Basic and acidic residues" evidence="9">
    <location>
        <begin position="180"/>
        <end position="189"/>
    </location>
</feature>
<keyword evidence="6" id="KW-0539">Nucleus</keyword>
<keyword evidence="2" id="KW-0479">Metal-binding</keyword>
<dbReference type="SUPFAM" id="SSF54160">
    <property type="entry name" value="Chromo domain-like"/>
    <property type="match status" value="1"/>
</dbReference>
<keyword evidence="3" id="KW-0677">Repeat</keyword>
<sequence length="795" mass="89994">MKTPPDRSGITFEVGAQLEARDRQKNWYAATIEKIDYDKERVLVHYRQWSRRHNEWFHWSSPYLRPLERVSLRRQGLTPPQAQPVPTLLINGSKVLACWTDCRFYPAKILKVNKDDSYTVRFYDGVVQTVKPTKIKPFHEVRTAAPSSPSSNSSSSSLMLLSVVQRSTAEPSSSHPPTKKKTENSEVEGKHGLFSRLSDRSDVVQKQPITADSTLAAVPNPAHIDKALWRCFHQLLIYFHPVLLECFTQILISHLEQIKSRLECCCWTGGLFLSSSSDVLMERQAHLPTTHKFSREPLYRVIKNQPPPILSIELDHNPFKCPAAGCSKSFRKASLLHYHIKYYHSEQQLDAGVGGAEPEASRAEEGGEEGETRRTRQEGEEALPASQTESGNGASGFLLSLLSSSEIRQQRRRHAGPTAPHSEAFTLTRSEQKTLQIFPFLVQKTNKTLILFLLPVDDGSDWSTLTAESGEDTPWPVAMETEDCEVVRCVCEVDEENDFMIQCESCLCWQHGTCMGLYEDNVPHNYICYYCRQTSGWRRAQRFLSEPDLLISGHMFGLSCVKENYSEINASKISHTSHLLAQTHSLHQVLSGLQLKISLLHSPSHPDLQLWRSPWQQQEALNLTSGQQDEPSICYVSSEHCYQKPEASWETAEEKVGEVSLGSGNEGLNLKHEDLRKQPSLSIMDANAVSHSDARFFLSIKPESHSEDAGHTHRQAAVSVAQCQLNLLEHVEALHHQITARMDLIERELDVLESWLDHSGELEPPDPLSRLPQLKQRIRRLLGDLCTVRRLAVCR</sequence>
<dbReference type="PROSITE" id="PS51079">
    <property type="entry name" value="MBT"/>
    <property type="match status" value="1"/>
</dbReference>
<dbReference type="InterPro" id="IPR013083">
    <property type="entry name" value="Znf_RING/FYVE/PHD"/>
</dbReference>
<dbReference type="CDD" id="cd20104">
    <property type="entry name" value="MBT_PHF20L1-like"/>
    <property type="match status" value="1"/>
</dbReference>
<dbReference type="InterPro" id="IPR013087">
    <property type="entry name" value="Znf_C2H2_type"/>
</dbReference>
<evidence type="ECO:0000256" key="7">
    <source>
        <dbReference type="PROSITE-ProRule" id="PRU00042"/>
    </source>
</evidence>
<proteinExistence type="predicted"/>
<accession>A0A096MDE1</accession>
<reference evidence="11" key="3">
    <citation type="submission" date="2025-09" db="UniProtKB">
        <authorList>
            <consortium name="Ensembl"/>
        </authorList>
    </citation>
    <scope>IDENTIFICATION</scope>
</reference>
<dbReference type="EMBL" id="AYCK01015976">
    <property type="status" value="NOT_ANNOTATED_CDS"/>
    <property type="molecule type" value="Genomic_DNA"/>
</dbReference>
<reference evidence="11" key="2">
    <citation type="submission" date="2025-08" db="UniProtKB">
        <authorList>
            <consortium name="Ensembl"/>
        </authorList>
    </citation>
    <scope>IDENTIFICATION</scope>
</reference>
<dbReference type="InterPro" id="IPR019786">
    <property type="entry name" value="Zinc_finger_PHD-type_CS"/>
</dbReference>
<evidence type="ECO:0000259" key="10">
    <source>
        <dbReference type="PROSITE" id="PS50157"/>
    </source>
</evidence>
<dbReference type="GO" id="GO:0005634">
    <property type="term" value="C:nucleus"/>
    <property type="evidence" value="ECO:0007669"/>
    <property type="project" value="UniProtKB-SubCell"/>
</dbReference>
<evidence type="ECO:0000256" key="1">
    <source>
        <dbReference type="ARBA" id="ARBA00004123"/>
    </source>
</evidence>
<dbReference type="PANTHER" id="PTHR15856:SF27">
    <property type="entry name" value="PHD FINGER PROTEIN 20"/>
    <property type="match status" value="1"/>
</dbReference>
<dbReference type="GO" id="GO:0006357">
    <property type="term" value="P:regulation of transcription by RNA polymerase II"/>
    <property type="evidence" value="ECO:0007669"/>
    <property type="project" value="TreeGrafter"/>
</dbReference>
<feature type="region of interest" description="Disordered" evidence="9">
    <location>
        <begin position="351"/>
        <end position="393"/>
    </location>
</feature>
<dbReference type="GO" id="GO:0044545">
    <property type="term" value="C:NSL complex"/>
    <property type="evidence" value="ECO:0007669"/>
    <property type="project" value="TreeGrafter"/>
</dbReference>
<dbReference type="Proteomes" id="UP000028760">
    <property type="component" value="Unassembled WGS sequence"/>
</dbReference>
<evidence type="ECO:0000256" key="8">
    <source>
        <dbReference type="PROSITE-ProRule" id="PRU00459"/>
    </source>
</evidence>
<dbReference type="SUPFAM" id="SSF63748">
    <property type="entry name" value="Tudor/PWWP/MBT"/>
    <property type="match status" value="1"/>
</dbReference>
<organism evidence="11 12">
    <name type="scientific">Poecilia formosa</name>
    <name type="common">Amazon molly</name>
    <name type="synonym">Limia formosa</name>
    <dbReference type="NCBI Taxonomy" id="48698"/>
    <lineage>
        <taxon>Eukaryota</taxon>
        <taxon>Metazoa</taxon>
        <taxon>Chordata</taxon>
        <taxon>Craniata</taxon>
        <taxon>Vertebrata</taxon>
        <taxon>Euteleostomi</taxon>
        <taxon>Actinopterygii</taxon>
        <taxon>Neopterygii</taxon>
        <taxon>Teleostei</taxon>
        <taxon>Neoteleostei</taxon>
        <taxon>Acanthomorphata</taxon>
        <taxon>Ovalentaria</taxon>
        <taxon>Atherinomorphae</taxon>
        <taxon>Cyprinodontiformes</taxon>
        <taxon>Poeciliidae</taxon>
        <taxon>Poeciliinae</taxon>
        <taxon>Poecilia</taxon>
    </lineage>
</organism>
<reference evidence="12" key="1">
    <citation type="submission" date="2013-10" db="EMBL/GenBank/DDBJ databases">
        <authorList>
            <person name="Schartl M."/>
            <person name="Warren W."/>
        </authorList>
    </citation>
    <scope>NUCLEOTIDE SEQUENCE [LARGE SCALE GENOMIC DNA]</scope>
    <source>
        <strain evidence="12">female</strain>
    </source>
</reference>
<evidence type="ECO:0000256" key="6">
    <source>
        <dbReference type="ARBA" id="ARBA00023242"/>
    </source>
</evidence>
<dbReference type="Pfam" id="PF20826">
    <property type="entry name" value="PHD_5"/>
    <property type="match status" value="1"/>
</dbReference>
<dbReference type="InterPro" id="IPR011011">
    <property type="entry name" value="Znf_FYVE_PHD"/>
</dbReference>
<keyword evidence="12" id="KW-1185">Reference proteome</keyword>
<evidence type="ECO:0000256" key="3">
    <source>
        <dbReference type="ARBA" id="ARBA00022737"/>
    </source>
</evidence>
<dbReference type="InterPro" id="IPR001965">
    <property type="entry name" value="Znf_PHD"/>
</dbReference>
<evidence type="ECO:0000256" key="2">
    <source>
        <dbReference type="ARBA" id="ARBA00022723"/>
    </source>
</evidence>
<name>A0A096MDE1_POEFO</name>
<feature type="domain" description="C2H2-type" evidence="10">
    <location>
        <begin position="319"/>
        <end position="349"/>
    </location>
</feature>
<dbReference type="Pfam" id="PF02820">
    <property type="entry name" value="MBT"/>
    <property type="match status" value="1"/>
</dbReference>
<dbReference type="SMART" id="SM00249">
    <property type="entry name" value="PHD"/>
    <property type="match status" value="1"/>
</dbReference>
<feature type="repeat" description="MBT" evidence="8">
    <location>
        <begin position="1"/>
        <end position="80"/>
    </location>
</feature>
<dbReference type="Gene3D" id="3.30.40.10">
    <property type="entry name" value="Zinc/RING finger domain, C3HC4 (zinc finger)"/>
    <property type="match status" value="1"/>
</dbReference>
<evidence type="ECO:0000256" key="4">
    <source>
        <dbReference type="ARBA" id="ARBA00022771"/>
    </source>
</evidence>